<reference evidence="1" key="1">
    <citation type="submission" date="2019-08" db="EMBL/GenBank/DDBJ databases">
        <authorList>
            <person name="Kucharzyk K."/>
            <person name="Murdoch R.W."/>
            <person name="Higgins S."/>
            <person name="Loffler F."/>
        </authorList>
    </citation>
    <scope>NUCLEOTIDE SEQUENCE</scope>
</reference>
<dbReference type="EMBL" id="VSSQ01011472">
    <property type="protein sequence ID" value="MPM46909.1"/>
    <property type="molecule type" value="Genomic_DNA"/>
</dbReference>
<accession>A0A645A146</accession>
<protein>
    <submittedName>
        <fullName evidence="1">Uncharacterized protein</fullName>
    </submittedName>
</protein>
<evidence type="ECO:0000313" key="1">
    <source>
        <dbReference type="EMBL" id="MPM46909.1"/>
    </source>
</evidence>
<dbReference type="AlphaFoldDB" id="A0A645A146"/>
<comment type="caution">
    <text evidence="1">The sequence shown here is derived from an EMBL/GenBank/DDBJ whole genome shotgun (WGS) entry which is preliminary data.</text>
</comment>
<proteinExistence type="predicted"/>
<name>A0A645A146_9ZZZZ</name>
<sequence>MEFTNPPYFINSIKINNGNALLSEMENNQNSFFMIQNTTLDKEIGVDIKTDSHTKIILKNGSVIPASYIKEEFKLTPGDMVIFMR</sequence>
<organism evidence="1">
    <name type="scientific">bioreactor metagenome</name>
    <dbReference type="NCBI Taxonomy" id="1076179"/>
    <lineage>
        <taxon>unclassified sequences</taxon>
        <taxon>metagenomes</taxon>
        <taxon>ecological metagenomes</taxon>
    </lineage>
</organism>
<gene>
    <name evidence="1" type="ORF">SDC9_93616</name>
</gene>